<evidence type="ECO:0000313" key="2">
    <source>
        <dbReference type="Proteomes" id="UP000217790"/>
    </source>
</evidence>
<sequence length="122" mass="13818">MTTTRVTTLPAEILSLIFGELYNASEWEDLRALRLACQRFNGLIEPILFSDVHVNLCGSKLFKASSQLEAFSLRRTRVAQFVKTLNILSLEQQFYGVGVSSSVHISNPEGVKTYWVCYTLLR</sequence>
<name>A0A2H3D3X3_ARMGA</name>
<protein>
    <submittedName>
        <fullName evidence="1">Uncharacterized protein</fullName>
    </submittedName>
</protein>
<dbReference type="AlphaFoldDB" id="A0A2H3D3X3"/>
<dbReference type="Proteomes" id="UP000217790">
    <property type="component" value="Unassembled WGS sequence"/>
</dbReference>
<organism evidence="1 2">
    <name type="scientific">Armillaria gallica</name>
    <name type="common">Bulbous honey fungus</name>
    <name type="synonym">Armillaria bulbosa</name>
    <dbReference type="NCBI Taxonomy" id="47427"/>
    <lineage>
        <taxon>Eukaryota</taxon>
        <taxon>Fungi</taxon>
        <taxon>Dikarya</taxon>
        <taxon>Basidiomycota</taxon>
        <taxon>Agaricomycotina</taxon>
        <taxon>Agaricomycetes</taxon>
        <taxon>Agaricomycetidae</taxon>
        <taxon>Agaricales</taxon>
        <taxon>Marasmiineae</taxon>
        <taxon>Physalacriaceae</taxon>
        <taxon>Armillaria</taxon>
    </lineage>
</organism>
<accession>A0A2H3D3X3</accession>
<dbReference type="EMBL" id="KZ293667">
    <property type="protein sequence ID" value="PBK89959.1"/>
    <property type="molecule type" value="Genomic_DNA"/>
</dbReference>
<evidence type="ECO:0000313" key="1">
    <source>
        <dbReference type="EMBL" id="PBK89959.1"/>
    </source>
</evidence>
<proteinExistence type="predicted"/>
<gene>
    <name evidence="1" type="ORF">ARMGADRAFT_322488</name>
</gene>
<keyword evidence="2" id="KW-1185">Reference proteome</keyword>
<dbReference type="OrthoDB" id="2883783at2759"/>
<dbReference type="InParanoid" id="A0A2H3D3X3"/>
<reference evidence="2" key="1">
    <citation type="journal article" date="2017" name="Nat. Ecol. Evol.">
        <title>Genome expansion and lineage-specific genetic innovations in the forest pathogenic fungi Armillaria.</title>
        <authorList>
            <person name="Sipos G."/>
            <person name="Prasanna A.N."/>
            <person name="Walter M.C."/>
            <person name="O'Connor E."/>
            <person name="Balint B."/>
            <person name="Krizsan K."/>
            <person name="Kiss B."/>
            <person name="Hess J."/>
            <person name="Varga T."/>
            <person name="Slot J."/>
            <person name="Riley R."/>
            <person name="Boka B."/>
            <person name="Rigling D."/>
            <person name="Barry K."/>
            <person name="Lee J."/>
            <person name="Mihaltcheva S."/>
            <person name="LaButti K."/>
            <person name="Lipzen A."/>
            <person name="Waldron R."/>
            <person name="Moloney N.M."/>
            <person name="Sperisen C."/>
            <person name="Kredics L."/>
            <person name="Vagvoelgyi C."/>
            <person name="Patrignani A."/>
            <person name="Fitzpatrick D."/>
            <person name="Nagy I."/>
            <person name="Doyle S."/>
            <person name="Anderson J.B."/>
            <person name="Grigoriev I.V."/>
            <person name="Gueldener U."/>
            <person name="Muensterkoetter M."/>
            <person name="Nagy L.G."/>
        </authorList>
    </citation>
    <scope>NUCLEOTIDE SEQUENCE [LARGE SCALE GENOMIC DNA]</scope>
    <source>
        <strain evidence="2">Ar21-2</strain>
    </source>
</reference>